<dbReference type="STRING" id="2282107.A0A286UGQ1"/>
<sequence length="507" mass="55359">MILLEVVEAERRRATASKAARDTHEGPTLRHPELAHTPPPQVQNSRIMHSAYLVLSVGIGVPLFILFRNKQQLDTIKAEQAYVKANSRPPPPDLVPPYVAELPSSLGKAVECNTWSYVAATASQDATYSLQYSIPSNETIYIRSNFTEIEDDQDINSLITGSLRVSVGSYSQKAATISVAMKDIGDDALRAASVCLMSPNASEPGSGWGLAIYVPDDISTEDKYSFDIELVLPASSDASKLYGLSTYLPSFNQSFENLETYTNLSQVYIQGSLGNINFEYVQAASIFVQTSAAEITGTFNVSDNIRLETVLAPIVANISAYNDGESQPTQIDVENGNSDVTLNVSLYTFSNVTAKTFCTPQFMSMVKTFSGILEAAYHHDVSVPRSQLYVLALNSVEPAWVFVDEVYEGTYDVHTSLGEAIVDRTTDGVDPLGLGRVRSFIDDRTSSSRRYGWVGWGERPDNSPFTEQGHIEVASSLNNAVLQLTNQPDADEFTSSKVSSKAMVSQV</sequence>
<dbReference type="OrthoDB" id="3233661at2759"/>
<feature type="compositionally biased region" description="Basic and acidic residues" evidence="1">
    <location>
        <begin position="13"/>
        <end position="34"/>
    </location>
</feature>
<feature type="region of interest" description="Disordered" evidence="1">
    <location>
        <begin position="13"/>
        <end position="40"/>
    </location>
</feature>
<reference evidence="2 3" key="1">
    <citation type="journal article" date="2017" name="Mol. Ecol.">
        <title>Comparative and population genomic landscape of Phellinus noxius: A hypervariable fungus causing root rot in trees.</title>
        <authorList>
            <person name="Chung C.L."/>
            <person name="Lee T.J."/>
            <person name="Akiba M."/>
            <person name="Lee H.H."/>
            <person name="Kuo T.H."/>
            <person name="Liu D."/>
            <person name="Ke H.M."/>
            <person name="Yokoi T."/>
            <person name="Roa M.B."/>
            <person name="Lu M.J."/>
            <person name="Chang Y.Y."/>
            <person name="Ann P.J."/>
            <person name="Tsai J.N."/>
            <person name="Chen C.Y."/>
            <person name="Tzean S.S."/>
            <person name="Ota Y."/>
            <person name="Hattori T."/>
            <person name="Sahashi N."/>
            <person name="Liou R.F."/>
            <person name="Kikuchi T."/>
            <person name="Tsai I.J."/>
        </authorList>
    </citation>
    <scope>NUCLEOTIDE SEQUENCE [LARGE SCALE GENOMIC DNA]</scope>
    <source>
        <strain evidence="2 3">FFPRI411160</strain>
    </source>
</reference>
<dbReference type="AlphaFoldDB" id="A0A286UGQ1"/>
<dbReference type="InParanoid" id="A0A286UGQ1"/>
<evidence type="ECO:0000256" key="1">
    <source>
        <dbReference type="SAM" id="MobiDB-lite"/>
    </source>
</evidence>
<gene>
    <name evidence="2" type="ORF">PNOK_0564300</name>
</gene>
<name>A0A286UGQ1_9AGAM</name>
<protein>
    <submittedName>
        <fullName evidence="2">Uncharacterized protein</fullName>
    </submittedName>
</protein>
<comment type="caution">
    <text evidence="2">The sequence shown here is derived from an EMBL/GenBank/DDBJ whole genome shotgun (WGS) entry which is preliminary data.</text>
</comment>
<dbReference type="EMBL" id="NBII01000005">
    <property type="protein sequence ID" value="PAV18800.1"/>
    <property type="molecule type" value="Genomic_DNA"/>
</dbReference>
<dbReference type="Proteomes" id="UP000217199">
    <property type="component" value="Unassembled WGS sequence"/>
</dbReference>
<keyword evidence="3" id="KW-1185">Reference proteome</keyword>
<accession>A0A286UGQ1</accession>
<evidence type="ECO:0000313" key="2">
    <source>
        <dbReference type="EMBL" id="PAV18800.1"/>
    </source>
</evidence>
<organism evidence="2 3">
    <name type="scientific">Pyrrhoderma noxium</name>
    <dbReference type="NCBI Taxonomy" id="2282107"/>
    <lineage>
        <taxon>Eukaryota</taxon>
        <taxon>Fungi</taxon>
        <taxon>Dikarya</taxon>
        <taxon>Basidiomycota</taxon>
        <taxon>Agaricomycotina</taxon>
        <taxon>Agaricomycetes</taxon>
        <taxon>Hymenochaetales</taxon>
        <taxon>Hymenochaetaceae</taxon>
        <taxon>Pyrrhoderma</taxon>
    </lineage>
</organism>
<evidence type="ECO:0000313" key="3">
    <source>
        <dbReference type="Proteomes" id="UP000217199"/>
    </source>
</evidence>
<proteinExistence type="predicted"/>